<sequence length="160" mass="18537">MSYHTCELFRESVTGQDGHTYDSLTREPMTIDLLRLNHIVKQIIDEFKSSSSSSSQKHFLFKLDVDIRKAERRAIFEVPSKTIYRAELISKLDPAVVILKTEGAKANCETSYYVQFGYHLHIVHIYGIVENDFNSLMLVQEYATEGDLEELLRENEFRPS</sequence>
<name>A0A819IRM6_9BILA</name>
<evidence type="ECO:0000313" key="2">
    <source>
        <dbReference type="EMBL" id="CAF3918694.1"/>
    </source>
</evidence>
<evidence type="ECO:0000313" key="3">
    <source>
        <dbReference type="Proteomes" id="UP000663823"/>
    </source>
</evidence>
<dbReference type="AlphaFoldDB" id="A0A819IRM6"/>
<dbReference type="Proteomes" id="UP000663823">
    <property type="component" value="Unassembled WGS sequence"/>
</dbReference>
<gene>
    <name evidence="2" type="ORF">OTI717_LOCUS24703</name>
    <name evidence="1" type="ORF">RFH988_LOCUS31935</name>
</gene>
<organism evidence="2 3">
    <name type="scientific">Rotaria sordida</name>
    <dbReference type="NCBI Taxonomy" id="392033"/>
    <lineage>
        <taxon>Eukaryota</taxon>
        <taxon>Metazoa</taxon>
        <taxon>Spiralia</taxon>
        <taxon>Gnathifera</taxon>
        <taxon>Rotifera</taxon>
        <taxon>Eurotatoria</taxon>
        <taxon>Bdelloidea</taxon>
        <taxon>Philodinida</taxon>
        <taxon>Philodinidae</taxon>
        <taxon>Rotaria</taxon>
    </lineage>
</organism>
<dbReference type="InterPro" id="IPR011009">
    <property type="entry name" value="Kinase-like_dom_sf"/>
</dbReference>
<dbReference type="Proteomes" id="UP000663882">
    <property type="component" value="Unassembled WGS sequence"/>
</dbReference>
<dbReference type="EMBL" id="CAJOAX010004728">
    <property type="protein sequence ID" value="CAF3918694.1"/>
    <property type="molecule type" value="Genomic_DNA"/>
</dbReference>
<dbReference type="SUPFAM" id="SSF56112">
    <property type="entry name" value="Protein kinase-like (PK-like)"/>
    <property type="match status" value="1"/>
</dbReference>
<proteinExistence type="predicted"/>
<evidence type="ECO:0000313" key="1">
    <source>
        <dbReference type="EMBL" id="CAF1343950.1"/>
    </source>
</evidence>
<dbReference type="OrthoDB" id="10064100at2759"/>
<comment type="caution">
    <text evidence="2">The sequence shown here is derived from an EMBL/GenBank/DDBJ whole genome shotgun (WGS) entry which is preliminary data.</text>
</comment>
<evidence type="ECO:0008006" key="4">
    <source>
        <dbReference type="Google" id="ProtNLM"/>
    </source>
</evidence>
<dbReference type="EMBL" id="CAJNOO010003562">
    <property type="protein sequence ID" value="CAF1343950.1"/>
    <property type="molecule type" value="Genomic_DNA"/>
</dbReference>
<reference evidence="2" key="1">
    <citation type="submission" date="2021-02" db="EMBL/GenBank/DDBJ databases">
        <authorList>
            <person name="Nowell W R."/>
        </authorList>
    </citation>
    <scope>NUCLEOTIDE SEQUENCE</scope>
</reference>
<accession>A0A819IRM6</accession>
<protein>
    <recommendedName>
        <fullName evidence="4">Protein kinase domain-containing protein</fullName>
    </recommendedName>
</protein>